<proteinExistence type="predicted"/>
<sequence>MGTHGGRSARLPVPKASAGAEEVILHQGNIYGSVVPEDVQLAVKCGVQLLSASSNMFPPPPGTGTYVSGIAVFTKVRGVNMRPCVV</sequence>
<comment type="caution">
    <text evidence="1">The sequence shown here is derived from an EMBL/GenBank/DDBJ whole genome shotgun (WGS) entry which is preliminary data.</text>
</comment>
<organism evidence="1 2">
    <name type="scientific">Kipferlia bialata</name>
    <dbReference type="NCBI Taxonomy" id="797122"/>
    <lineage>
        <taxon>Eukaryota</taxon>
        <taxon>Metamonada</taxon>
        <taxon>Carpediemonas-like organisms</taxon>
        <taxon>Kipferlia</taxon>
    </lineage>
</organism>
<evidence type="ECO:0000313" key="2">
    <source>
        <dbReference type="Proteomes" id="UP000265618"/>
    </source>
</evidence>
<dbReference type="Proteomes" id="UP000265618">
    <property type="component" value="Unassembled WGS sequence"/>
</dbReference>
<accession>A0A391NXI0</accession>
<evidence type="ECO:0000313" key="1">
    <source>
        <dbReference type="EMBL" id="GCA63183.1"/>
    </source>
</evidence>
<name>A0A391NXI0_9EUKA</name>
<dbReference type="AlphaFoldDB" id="A0A391NXI0"/>
<reference evidence="1 2" key="1">
    <citation type="journal article" date="2018" name="PLoS ONE">
        <title>The draft genome of Kipferlia bialata reveals reductive genome evolution in fornicate parasites.</title>
        <authorList>
            <person name="Tanifuji G."/>
            <person name="Takabayashi S."/>
            <person name="Kume K."/>
            <person name="Takagi M."/>
            <person name="Nakayama T."/>
            <person name="Kamikawa R."/>
            <person name="Inagaki Y."/>
            <person name="Hashimoto T."/>
        </authorList>
    </citation>
    <scope>NUCLEOTIDE SEQUENCE [LARGE SCALE GENOMIC DNA]</scope>
    <source>
        <strain evidence="1">NY0173</strain>
    </source>
</reference>
<dbReference type="EMBL" id="BDIP01002563">
    <property type="protein sequence ID" value="GCA63183.1"/>
    <property type="molecule type" value="Genomic_DNA"/>
</dbReference>
<protein>
    <submittedName>
        <fullName evidence="1">Uncharacterized protein</fullName>
    </submittedName>
</protein>
<keyword evidence="2" id="KW-1185">Reference proteome</keyword>
<gene>
    <name evidence="1" type="ORF">KIPB_008350</name>
</gene>